<comment type="caution">
    <text evidence="2">The sequence shown here is derived from an EMBL/GenBank/DDBJ whole genome shotgun (WGS) entry which is preliminary data.</text>
</comment>
<keyword evidence="3" id="KW-1185">Reference proteome</keyword>
<dbReference type="Proteomes" id="UP001477870">
    <property type="component" value="Unassembled WGS sequence"/>
</dbReference>
<evidence type="ECO:0008006" key="4">
    <source>
        <dbReference type="Google" id="ProtNLM"/>
    </source>
</evidence>
<feature type="signal peptide" evidence="1">
    <location>
        <begin position="1"/>
        <end position="20"/>
    </location>
</feature>
<gene>
    <name evidence="2" type="ORF">WNY59_05285</name>
</gene>
<evidence type="ECO:0000256" key="1">
    <source>
        <dbReference type="SAM" id="SignalP"/>
    </source>
</evidence>
<feature type="chain" id="PRO_5045885141" description="DUF2790 domain-containing protein" evidence="1">
    <location>
        <begin position="21"/>
        <end position="73"/>
    </location>
</feature>
<sequence>MKTLALTLAATVMASSASFAMDNLDVEATSSINPSYVSSTTVYEAGNEYEIRYSLNADGTRNVIQKTFVSSDG</sequence>
<evidence type="ECO:0000313" key="3">
    <source>
        <dbReference type="Proteomes" id="UP001477870"/>
    </source>
</evidence>
<dbReference type="RefSeq" id="WP_342847442.1">
    <property type="nucleotide sequence ID" value="NZ_JBBMQO010000003.1"/>
</dbReference>
<organism evidence="2 3">
    <name type="scientific">Ahrensia kielensis</name>
    <dbReference type="NCBI Taxonomy" id="76980"/>
    <lineage>
        <taxon>Bacteria</taxon>
        <taxon>Pseudomonadati</taxon>
        <taxon>Pseudomonadota</taxon>
        <taxon>Alphaproteobacteria</taxon>
        <taxon>Hyphomicrobiales</taxon>
        <taxon>Ahrensiaceae</taxon>
        <taxon>Ahrensia</taxon>
    </lineage>
</organism>
<reference evidence="2 3" key="1">
    <citation type="submission" date="2024-03" db="EMBL/GenBank/DDBJ databases">
        <title>Community enrichment and isolation of bacterial strains for fucoidan degradation.</title>
        <authorList>
            <person name="Sichert A."/>
        </authorList>
    </citation>
    <scope>NUCLEOTIDE SEQUENCE [LARGE SCALE GENOMIC DNA]</scope>
    <source>
        <strain evidence="2 3">AS62</strain>
    </source>
</reference>
<protein>
    <recommendedName>
        <fullName evidence="4">DUF2790 domain-containing protein</fullName>
    </recommendedName>
</protein>
<proteinExistence type="predicted"/>
<keyword evidence="1" id="KW-0732">Signal</keyword>
<accession>A0ABU9T4D4</accession>
<dbReference type="EMBL" id="JBBMQO010000003">
    <property type="protein sequence ID" value="MEM5500995.1"/>
    <property type="molecule type" value="Genomic_DNA"/>
</dbReference>
<name>A0ABU9T4D4_9HYPH</name>
<evidence type="ECO:0000313" key="2">
    <source>
        <dbReference type="EMBL" id="MEM5500995.1"/>
    </source>
</evidence>